<sequence>MPVCGRLRRRKGRPRRGELHSRWTAVQVLRIRGALKAGVAGRPAANSRCPFWWWGGRGCCCCCTRVLVVPSTGVLALALLTASHSNIATDAHPTALLGDGAAQLLVRLNGRSEVPAAHLLARTNIGTDNLISARHGLICILVPVLLDLFHEGEGEVVLALVAHGEVRKDEIARLGWPVQEDHARHRHTGEHWGRAGWSDSAAGDIVGVVQVSVEEEVRVVGEGDVLGVLPVRALEYLHLHHGRWINRSAIGRSCGFPVSWFCTRQKVEVYWLVSHFGPEPQARARSGCCRT</sequence>
<accession>A0ABR4DVF5</accession>
<dbReference type="Proteomes" id="UP001600888">
    <property type="component" value="Unassembled WGS sequence"/>
</dbReference>
<protein>
    <submittedName>
        <fullName evidence="1">Uncharacterized protein</fullName>
    </submittedName>
</protein>
<reference evidence="1 2" key="1">
    <citation type="submission" date="2024-03" db="EMBL/GenBank/DDBJ databases">
        <title>A high-quality draft genome sequence of Diaporthe vaccinii, a causative agent of upright dieback and viscid rot disease in cranberry plants.</title>
        <authorList>
            <person name="Sarrasin M."/>
            <person name="Lang B.F."/>
            <person name="Burger G."/>
        </authorList>
    </citation>
    <scope>NUCLEOTIDE SEQUENCE [LARGE SCALE GENOMIC DNA]</scope>
    <source>
        <strain evidence="1 2">IS7</strain>
    </source>
</reference>
<gene>
    <name evidence="1" type="ORF">FJTKL_03619</name>
</gene>
<keyword evidence="2" id="KW-1185">Reference proteome</keyword>
<dbReference type="EMBL" id="JBAWTH010000165">
    <property type="protein sequence ID" value="KAL2274144.1"/>
    <property type="molecule type" value="Genomic_DNA"/>
</dbReference>
<proteinExistence type="predicted"/>
<name>A0ABR4DVF5_9PEZI</name>
<evidence type="ECO:0000313" key="1">
    <source>
        <dbReference type="EMBL" id="KAL2274144.1"/>
    </source>
</evidence>
<organism evidence="1 2">
    <name type="scientific">Diaporthe vaccinii</name>
    <dbReference type="NCBI Taxonomy" id="105482"/>
    <lineage>
        <taxon>Eukaryota</taxon>
        <taxon>Fungi</taxon>
        <taxon>Dikarya</taxon>
        <taxon>Ascomycota</taxon>
        <taxon>Pezizomycotina</taxon>
        <taxon>Sordariomycetes</taxon>
        <taxon>Sordariomycetidae</taxon>
        <taxon>Diaporthales</taxon>
        <taxon>Diaporthaceae</taxon>
        <taxon>Diaporthe</taxon>
        <taxon>Diaporthe eres species complex</taxon>
    </lineage>
</organism>
<evidence type="ECO:0000313" key="2">
    <source>
        <dbReference type="Proteomes" id="UP001600888"/>
    </source>
</evidence>
<comment type="caution">
    <text evidence="1">The sequence shown here is derived from an EMBL/GenBank/DDBJ whole genome shotgun (WGS) entry which is preliminary data.</text>
</comment>